<comment type="subcellular location">
    <subcellularLocation>
        <location evidence="1">Membrane</location>
        <topology evidence="1">Multi-pass membrane protein</topology>
    </subcellularLocation>
</comment>
<accession>A0A1D1W386</accession>
<keyword evidence="5 8" id="KW-1133">Transmembrane helix</keyword>
<dbReference type="AlphaFoldDB" id="A0A1D1W386"/>
<dbReference type="SUPFAM" id="SSF103481">
    <property type="entry name" value="Multidrug resistance efflux transporter EmrE"/>
    <property type="match status" value="1"/>
</dbReference>
<evidence type="ECO:0000256" key="8">
    <source>
        <dbReference type="SAM" id="Phobius"/>
    </source>
</evidence>
<protein>
    <recommendedName>
        <fullName evidence="7">Adenosine 3'-phospho 5'-phosphosulfate transporter 1</fullName>
    </recommendedName>
</protein>
<reference evidence="9 10" key="1">
    <citation type="journal article" date="2016" name="Nat. Commun.">
        <title>Extremotolerant tardigrade genome and improved radiotolerance of human cultured cells by tardigrade-unique protein.</title>
        <authorList>
            <person name="Hashimoto T."/>
            <person name="Horikawa D.D."/>
            <person name="Saito Y."/>
            <person name="Kuwahara H."/>
            <person name="Kozuka-Hata H."/>
            <person name="Shin-I T."/>
            <person name="Minakuchi Y."/>
            <person name="Ohishi K."/>
            <person name="Motoyama A."/>
            <person name="Aizu T."/>
            <person name="Enomoto A."/>
            <person name="Kondo K."/>
            <person name="Tanaka S."/>
            <person name="Hara Y."/>
            <person name="Koshikawa S."/>
            <person name="Sagara H."/>
            <person name="Miura T."/>
            <person name="Yokobori S."/>
            <person name="Miyagawa K."/>
            <person name="Suzuki Y."/>
            <person name="Kubo T."/>
            <person name="Oyama M."/>
            <person name="Kohara Y."/>
            <person name="Fujiyama A."/>
            <person name="Arakawa K."/>
            <person name="Katayama T."/>
            <person name="Toyoda A."/>
            <person name="Kunieda T."/>
        </authorList>
    </citation>
    <scope>NUCLEOTIDE SEQUENCE [LARGE SCALE GENOMIC DNA]</scope>
    <source>
        <strain evidence="9 10">YOKOZUNA-1</strain>
    </source>
</reference>
<dbReference type="InterPro" id="IPR037185">
    <property type="entry name" value="EmrE-like"/>
</dbReference>
<dbReference type="Proteomes" id="UP000186922">
    <property type="component" value="Unassembled WGS sequence"/>
</dbReference>
<evidence type="ECO:0000256" key="5">
    <source>
        <dbReference type="ARBA" id="ARBA00022989"/>
    </source>
</evidence>
<evidence type="ECO:0000256" key="4">
    <source>
        <dbReference type="ARBA" id="ARBA00022692"/>
    </source>
</evidence>
<feature type="transmembrane region" description="Helical" evidence="8">
    <location>
        <begin position="288"/>
        <end position="309"/>
    </location>
</feature>
<evidence type="ECO:0000256" key="2">
    <source>
        <dbReference type="ARBA" id="ARBA00010694"/>
    </source>
</evidence>
<dbReference type="STRING" id="947166.A0A1D1W386"/>
<dbReference type="PANTHER" id="PTHR10778:SF13">
    <property type="entry name" value="ADENOSINE 3'-PHOSPHO 5'-PHOSPHOSULFATE TRANSPORTER 1"/>
    <property type="match status" value="1"/>
</dbReference>
<gene>
    <name evidence="9" type="primary">RvY_15540-1</name>
    <name evidence="9" type="synonym">RvY_15540.1</name>
    <name evidence="9" type="ORF">RvY_15540</name>
</gene>
<feature type="transmembrane region" description="Helical" evidence="8">
    <location>
        <begin position="12"/>
        <end position="30"/>
    </location>
</feature>
<evidence type="ECO:0000256" key="6">
    <source>
        <dbReference type="ARBA" id="ARBA00023136"/>
    </source>
</evidence>
<dbReference type="PANTHER" id="PTHR10778">
    <property type="entry name" value="SOLUTE CARRIER FAMILY 35 MEMBER B"/>
    <property type="match status" value="1"/>
</dbReference>
<dbReference type="GO" id="GO:0005789">
    <property type="term" value="C:endoplasmic reticulum membrane"/>
    <property type="evidence" value="ECO:0007669"/>
    <property type="project" value="TreeGrafter"/>
</dbReference>
<dbReference type="GO" id="GO:0000139">
    <property type="term" value="C:Golgi membrane"/>
    <property type="evidence" value="ECO:0007669"/>
    <property type="project" value="TreeGrafter"/>
</dbReference>
<feature type="transmembrane region" description="Helical" evidence="8">
    <location>
        <begin position="448"/>
        <end position="470"/>
    </location>
</feature>
<evidence type="ECO:0000313" key="10">
    <source>
        <dbReference type="Proteomes" id="UP000186922"/>
    </source>
</evidence>
<evidence type="ECO:0000256" key="1">
    <source>
        <dbReference type="ARBA" id="ARBA00004141"/>
    </source>
</evidence>
<dbReference type="Pfam" id="PF08449">
    <property type="entry name" value="UAA"/>
    <property type="match status" value="1"/>
</dbReference>
<keyword evidence="6 8" id="KW-0472">Membrane</keyword>
<keyword evidence="4 8" id="KW-0812">Transmembrane</keyword>
<feature type="transmembrane region" description="Helical" evidence="8">
    <location>
        <begin position="371"/>
        <end position="395"/>
    </location>
</feature>
<dbReference type="EMBL" id="BDGG01000012">
    <property type="protein sequence ID" value="GAV05399.1"/>
    <property type="molecule type" value="Genomic_DNA"/>
</dbReference>
<proteinExistence type="inferred from homology"/>
<name>A0A1D1W386_RAMVA</name>
<dbReference type="OrthoDB" id="10035043at2759"/>
<feature type="transmembrane region" description="Helical" evidence="8">
    <location>
        <begin position="167"/>
        <end position="186"/>
    </location>
</feature>
<evidence type="ECO:0000313" key="9">
    <source>
        <dbReference type="EMBL" id="GAV05399.1"/>
    </source>
</evidence>
<evidence type="ECO:0000256" key="3">
    <source>
        <dbReference type="ARBA" id="ARBA00022448"/>
    </source>
</evidence>
<feature type="transmembrane region" description="Helical" evidence="8">
    <location>
        <begin position="206"/>
        <end position="225"/>
    </location>
</feature>
<keyword evidence="3" id="KW-0813">Transport</keyword>
<feature type="transmembrane region" description="Helical" evidence="8">
    <location>
        <begin position="321"/>
        <end position="337"/>
    </location>
</feature>
<feature type="transmembrane region" description="Helical" evidence="8">
    <location>
        <begin position="416"/>
        <end position="436"/>
    </location>
</feature>
<comment type="similarity">
    <text evidence="2">Belongs to the nucleotide-sugar transporter family. SLC35B subfamily.</text>
</comment>
<comment type="caution">
    <text evidence="9">The sequence shown here is derived from an EMBL/GenBank/DDBJ whole genome shotgun (WGS) entry which is preliminary data.</text>
</comment>
<evidence type="ECO:0000256" key="7">
    <source>
        <dbReference type="ARBA" id="ARBA00039668"/>
    </source>
</evidence>
<feature type="transmembrane region" description="Helical" evidence="8">
    <location>
        <begin position="90"/>
        <end position="111"/>
    </location>
</feature>
<keyword evidence="10" id="KW-1185">Reference proteome</keyword>
<dbReference type="GO" id="GO:0046964">
    <property type="term" value="F:3'-phosphoadenosine 5'-phosphosulfate transmembrane transporter activity"/>
    <property type="evidence" value="ECO:0007669"/>
    <property type="project" value="TreeGrafter"/>
</dbReference>
<dbReference type="InterPro" id="IPR013657">
    <property type="entry name" value="SCL35B1-4/HUT1"/>
</dbReference>
<sequence>MALIYPTQTTYVCLPVGIILVVLLGPSAAISELAQVGIFSAHDLGEEFGNAEPSMASGKENGQHFDLSIEDRVEKLTDGRAKAVVPPSSLLHHLTINLIAFATVLVPGYVIRARYSARRGTIYDETGYWSALQRFCFAERQDLSMAHLHQPSLATKREGFWSRMPRWLQFVICFLGLQVLFLRWGFLQERFLTRPYDGERFEDSQFLVFMNRVMALLFSGTYMFVTWKRQPVLRVPFYKFSFASFSNVMSSWFQYEALKYVSFPTQVLAKASKIIPVMLMGKVVSGKVYPLGQYLSAGLITVGMSIFLYSRWDGNTSNSNLISSVLGTAVLVGYIVFDSFTSTWQEQLKKESKKDGHAGLTSMQMMYGINFFSVILAGISLIEQGGFISSFRFAFRHPDFFRDVLVSSLCQTVGQLFIYTTIGLFGAAVFTTIMTVRQAIAVPLSCFFFGHVVPPVGVFGVVLVFIALFYEGYAAWRGLRPKGGS</sequence>
<organism evidence="9 10">
    <name type="scientific">Ramazzottius varieornatus</name>
    <name type="common">Water bear</name>
    <name type="synonym">Tardigrade</name>
    <dbReference type="NCBI Taxonomy" id="947166"/>
    <lineage>
        <taxon>Eukaryota</taxon>
        <taxon>Metazoa</taxon>
        <taxon>Ecdysozoa</taxon>
        <taxon>Tardigrada</taxon>
        <taxon>Eutardigrada</taxon>
        <taxon>Parachela</taxon>
        <taxon>Hypsibioidea</taxon>
        <taxon>Ramazzottiidae</taxon>
        <taxon>Ramazzottius</taxon>
    </lineage>
</organism>